<dbReference type="OrthoDB" id="2285710at2759"/>
<dbReference type="EMBL" id="FN668638">
    <property type="protein sequence ID" value="CBK19665.2"/>
    <property type="molecule type" value="Genomic_DNA"/>
</dbReference>
<evidence type="ECO:0000313" key="7">
    <source>
        <dbReference type="Proteomes" id="UP000008312"/>
    </source>
</evidence>
<evidence type="ECO:0000256" key="1">
    <source>
        <dbReference type="ARBA" id="ARBA00004167"/>
    </source>
</evidence>
<dbReference type="InterPro" id="IPR050899">
    <property type="entry name" value="DDRGK_domain-containing"/>
</dbReference>
<protein>
    <recommendedName>
        <fullName evidence="8">DDRGK domain-containing protein 1</fullName>
    </recommendedName>
</protein>
<evidence type="ECO:0000256" key="3">
    <source>
        <dbReference type="ARBA" id="ARBA00022989"/>
    </source>
</evidence>
<keyword evidence="3" id="KW-1133">Transmembrane helix</keyword>
<name>D8LV26_BLAHO</name>
<feature type="region of interest" description="Disordered" evidence="5">
    <location>
        <begin position="1"/>
        <end position="53"/>
    </location>
</feature>
<evidence type="ECO:0000256" key="4">
    <source>
        <dbReference type="ARBA" id="ARBA00023136"/>
    </source>
</evidence>
<evidence type="ECO:0000256" key="2">
    <source>
        <dbReference type="ARBA" id="ARBA00022692"/>
    </source>
</evidence>
<sequence>MKKKEKAEKRARDEYEREMRKAREEKRQQEEQRKEEERAKQREEEELRARLAEEERLRREEEEYAKWEQFITLEGEGTDAKEDLFSNQERLDSFIDTLRSRKVADIDEIASEFNMTQEVCDEVEEAIKRLEDEGKLTVLVDDRGKLVYVTEEEMQKIVEVIKENGRISLKKLTALCNYISFLWIACIMEDEEYQFESNLEEEEDYGFGESSDESTEEIVDYEGMKNALELFQQSDIAKEALENGVDLVEYEQKIVSDLTAASQASVADYIAESRD</sequence>
<dbReference type="GO" id="GO:0044389">
    <property type="term" value="F:ubiquitin-like protein ligase binding"/>
    <property type="evidence" value="ECO:0007669"/>
    <property type="project" value="TreeGrafter"/>
</dbReference>
<dbReference type="Proteomes" id="UP000008312">
    <property type="component" value="Unassembled WGS sequence"/>
</dbReference>
<reference evidence="6" key="1">
    <citation type="submission" date="2010-02" db="EMBL/GenBank/DDBJ databases">
        <title>Sequencing and annotation of the Blastocystis hominis genome.</title>
        <authorList>
            <person name="Wincker P."/>
        </authorList>
    </citation>
    <scope>NUCLEOTIDE SEQUENCE</scope>
    <source>
        <strain evidence="6">Singapore isolate B</strain>
    </source>
</reference>
<dbReference type="PANTHER" id="PTHR48176:SF1">
    <property type="entry name" value="DDRGK DOMAIN-CONTAINING PROTEIN 1"/>
    <property type="match status" value="1"/>
</dbReference>
<dbReference type="GO" id="GO:0016020">
    <property type="term" value="C:membrane"/>
    <property type="evidence" value="ECO:0007669"/>
    <property type="project" value="UniProtKB-SubCell"/>
</dbReference>
<dbReference type="InterPro" id="IPR036388">
    <property type="entry name" value="WH-like_DNA-bd_sf"/>
</dbReference>
<evidence type="ECO:0000256" key="5">
    <source>
        <dbReference type="SAM" id="MobiDB-lite"/>
    </source>
</evidence>
<gene>
    <name evidence="6" type="ORF">GSBLH_T00006941001</name>
</gene>
<keyword evidence="4" id="KW-0472">Membrane</keyword>
<keyword evidence="2" id="KW-0812">Transmembrane</keyword>
<dbReference type="InterPro" id="IPR019153">
    <property type="entry name" value="DDRGK_dom-contain"/>
</dbReference>
<dbReference type="Gene3D" id="1.10.10.10">
    <property type="entry name" value="Winged helix-like DNA-binding domain superfamily/Winged helix DNA-binding domain"/>
    <property type="match status" value="1"/>
</dbReference>
<proteinExistence type="predicted"/>
<keyword evidence="7" id="KW-1185">Reference proteome</keyword>
<accession>D8LV26</accession>
<evidence type="ECO:0000313" key="6">
    <source>
        <dbReference type="EMBL" id="CBK19665.2"/>
    </source>
</evidence>
<dbReference type="SMART" id="SM01128">
    <property type="entry name" value="DDRGK"/>
    <property type="match status" value="1"/>
</dbReference>
<dbReference type="SUPFAM" id="SSF46785">
    <property type="entry name" value="Winged helix' DNA-binding domain"/>
    <property type="match status" value="1"/>
</dbReference>
<dbReference type="PANTHER" id="PTHR48176">
    <property type="entry name" value="DDRGK DOMAIN-CONTAINING PROTEIN 1"/>
    <property type="match status" value="1"/>
</dbReference>
<dbReference type="InterPro" id="IPR036390">
    <property type="entry name" value="WH_DNA-bd_sf"/>
</dbReference>
<dbReference type="AlphaFoldDB" id="D8LV26"/>
<dbReference type="InParanoid" id="D8LV26"/>
<organism evidence="6">
    <name type="scientific">Blastocystis hominis</name>
    <dbReference type="NCBI Taxonomy" id="12968"/>
    <lineage>
        <taxon>Eukaryota</taxon>
        <taxon>Sar</taxon>
        <taxon>Stramenopiles</taxon>
        <taxon>Bigyra</taxon>
        <taxon>Opalozoa</taxon>
        <taxon>Opalinata</taxon>
        <taxon>Blastocystidae</taxon>
        <taxon>Blastocystis</taxon>
    </lineage>
</organism>
<comment type="subcellular location">
    <subcellularLocation>
        <location evidence="1">Membrane</location>
        <topology evidence="1">Single-pass membrane protein</topology>
    </subcellularLocation>
</comment>
<dbReference type="RefSeq" id="XP_012893713.1">
    <property type="nucleotide sequence ID" value="XM_013038259.1"/>
</dbReference>
<dbReference type="Pfam" id="PF09756">
    <property type="entry name" value="DDRGK"/>
    <property type="match status" value="1"/>
</dbReference>
<dbReference type="GeneID" id="24923065"/>
<evidence type="ECO:0008006" key="8">
    <source>
        <dbReference type="Google" id="ProtNLM"/>
    </source>
</evidence>